<dbReference type="RefSeq" id="YP_010770163.1">
    <property type="nucleotide sequence ID" value="NC_074183.1"/>
</dbReference>
<dbReference type="Pfam" id="PF03863">
    <property type="entry name" value="Phage_mat-A"/>
    <property type="match status" value="1"/>
</dbReference>
<feature type="non-terminal residue" evidence="6">
    <location>
        <position position="1"/>
    </location>
</feature>
<dbReference type="InterPro" id="IPR005563">
    <property type="entry name" value="A_protein"/>
</dbReference>
<dbReference type="GO" id="GO:0039666">
    <property type="term" value="P:virion attachment to host cell pilus"/>
    <property type="evidence" value="ECO:0007669"/>
    <property type="project" value="UniProtKB-KW"/>
</dbReference>
<keyword evidence="3" id="KW-0946">Virion</keyword>
<gene>
    <name evidence="6" type="primary">AVE016_1</name>
</gene>
<evidence type="ECO:0000313" key="6">
    <source>
        <dbReference type="EMBL" id="DAD49854.1"/>
    </source>
</evidence>
<evidence type="ECO:0000256" key="4">
    <source>
        <dbReference type="ARBA" id="ARBA00023296"/>
    </source>
</evidence>
<accession>A0A8S5KX73</accession>
<evidence type="ECO:0000256" key="1">
    <source>
        <dbReference type="ARBA" id="ARBA00022581"/>
    </source>
</evidence>
<keyword evidence="1" id="KW-0945">Host-virus interaction</keyword>
<evidence type="ECO:0000256" key="5">
    <source>
        <dbReference type="ARBA" id="ARBA00035110"/>
    </source>
</evidence>
<keyword evidence="4" id="KW-1160">Virus entry into host cell</keyword>
<sequence length="475" mass="53801">KVSNFTFRNCVHHAVTGTVHLASSQMPKNVLERYGKPKYGFLYPGTCKLIHVSDQYPERVNSAIWPVFTSGDLLSPIIWRADHLDWDLGTTFESVHRVVRVTNNGTTFRSVEVRFELTVHYTDPEENQADLFDQLLSQDSKVTFALDHAPDKRLRPGQDGWYLWDSSPIELSTLIRLLENRQHSIDVDALTHMVWEQHTTADWSKLASAAYKNVSLNSGSNGIAYGLDYLGMYYQVEKFVSGMLSSDPLTAVANTYLGVHYGWKLTLADTKELLKTFNSQFSFKNWKLCQARADGMFYTVYSNPNKVIESVMRQILQKLDLALDSSIIWDLTPYSFVVDWILPIGDYLTQMDSYYTVATEYDPACVIQTVESESSYKDDMLQVYDADLSLTSYIRLVSTSLVQPSFEESFQPEGALSHMVEAGALVISNLSSSAKLAKRWQAIKNQLFSSKVPSTTYGTLGSYYHNKGLKKTSLK</sequence>
<keyword evidence="7" id="KW-1185">Reference proteome</keyword>
<keyword evidence="3" id="KW-1175">Viral attachment to host cell pilus</keyword>
<dbReference type="GeneID" id="80399397"/>
<organism evidence="6 7">
    <name type="scientific">ssRNA phage AVE016</name>
    <dbReference type="NCBI Taxonomy" id="2785988"/>
    <lineage>
        <taxon>Viruses</taxon>
        <taxon>Riboviria</taxon>
        <taxon>Orthornavirae</taxon>
        <taxon>Lenarviricota</taxon>
        <taxon>Leviviricetes</taxon>
        <taxon>Timlovirales</taxon>
        <taxon>Blumeviridae</taxon>
        <taxon>Ivolevirus</taxon>
        <taxon>Ivolevirus faecicola</taxon>
    </lineage>
</organism>
<reference evidence="6" key="1">
    <citation type="submission" date="2020-09" db="EMBL/GenBank/DDBJ databases">
        <title>Leviviricetes taxonomy.</title>
        <authorList>
            <person name="Stockdale S.R."/>
            <person name="Callanan J."/>
            <person name="Adriaenssens E.M."/>
            <person name="Kuhn J.H."/>
            <person name="Rumnieks J."/>
            <person name="Shkoporov A."/>
            <person name="Draper L.A."/>
            <person name="Ross P."/>
            <person name="Hill C."/>
        </authorList>
    </citation>
    <scope>NUCLEOTIDE SEQUENCE</scope>
</reference>
<proteinExistence type="inferred from homology"/>
<evidence type="ECO:0000256" key="3">
    <source>
        <dbReference type="ARBA" id="ARBA00023104"/>
    </source>
</evidence>
<dbReference type="KEGG" id="vg:80399397"/>
<evidence type="ECO:0000313" key="7">
    <source>
        <dbReference type="Proteomes" id="UP000678642"/>
    </source>
</evidence>
<name>A0A8S5KX73_9VIRU</name>
<evidence type="ECO:0000256" key="2">
    <source>
        <dbReference type="ARBA" id="ARBA00022804"/>
    </source>
</evidence>
<protein>
    <submittedName>
        <fullName evidence="6">Maturation protein</fullName>
    </submittedName>
</protein>
<keyword evidence="2" id="KW-1161">Viral attachment to host cell</keyword>
<dbReference type="EMBL" id="BK013360">
    <property type="protein sequence ID" value="DAD49854.1"/>
    <property type="molecule type" value="Genomic_RNA"/>
</dbReference>
<dbReference type="Proteomes" id="UP000678642">
    <property type="component" value="Segment"/>
</dbReference>
<comment type="similarity">
    <text evidence="5">Belongs to the Leviviricetes maturation protein family.</text>
</comment>